<keyword evidence="5 9" id="KW-0808">Transferase</keyword>
<protein>
    <recommendedName>
        <fullName evidence="3">3-phosphoshikimate 1-carboxyvinyltransferase</fullName>
        <ecNumber evidence="3">2.5.1.19</ecNumber>
    </recommendedName>
</protein>
<dbReference type="EMBL" id="VSSQ01000019">
    <property type="protein sequence ID" value="MPL62940.1"/>
    <property type="molecule type" value="Genomic_DNA"/>
</dbReference>
<dbReference type="Gene3D" id="3.65.10.10">
    <property type="entry name" value="Enolpyruvate transferase domain"/>
    <property type="match status" value="2"/>
</dbReference>
<name>A0A644T7Z0_9ZZZZ</name>
<dbReference type="InterPro" id="IPR001986">
    <property type="entry name" value="Enolpyruvate_Tfrase_dom"/>
</dbReference>
<proteinExistence type="inferred from homology"/>
<dbReference type="UniPathway" id="UPA00053">
    <property type="reaction ID" value="UER00089"/>
</dbReference>
<evidence type="ECO:0000256" key="2">
    <source>
        <dbReference type="ARBA" id="ARBA00009948"/>
    </source>
</evidence>
<evidence type="ECO:0000256" key="6">
    <source>
        <dbReference type="ARBA" id="ARBA00023141"/>
    </source>
</evidence>
<reference evidence="9" key="1">
    <citation type="submission" date="2019-08" db="EMBL/GenBank/DDBJ databases">
        <authorList>
            <person name="Kucharzyk K."/>
            <person name="Murdoch R.W."/>
            <person name="Higgins S."/>
            <person name="Loffler F."/>
        </authorList>
    </citation>
    <scope>NUCLEOTIDE SEQUENCE</scope>
</reference>
<dbReference type="InterPro" id="IPR006264">
    <property type="entry name" value="EPSP_synthase"/>
</dbReference>
<dbReference type="InterPro" id="IPR036968">
    <property type="entry name" value="Enolpyruvate_Tfrase_sf"/>
</dbReference>
<evidence type="ECO:0000256" key="7">
    <source>
        <dbReference type="ARBA" id="ARBA00044633"/>
    </source>
</evidence>
<feature type="domain" description="Enolpyruvate transferase" evidence="8">
    <location>
        <begin position="6"/>
        <end position="443"/>
    </location>
</feature>
<dbReference type="CDD" id="cd01556">
    <property type="entry name" value="EPSP_synthase"/>
    <property type="match status" value="1"/>
</dbReference>
<sequence length="458" mass="49817">MILKVKKVSEIGGIVKAPPSKSYTHRAIIISSFAEGTSRLYDPLSSEDTLSSVNACRKFGAEINTSNFNSLGNNPNSNSFWEIEGVKNIENLSKKPIDLKNSGTTLRIMTSIAGLSTNNTIFTGDESLKTRPMGMLLEALKPLGGNAKSILENGKPPIEVQPGFVGGKTSIDGNVSSQFISSLLIAGTISEKGIDLEVKGDFISKSYVAMTLDVMEKFGVEIETDLFTKHENCNKDDKKCSSTFFSIKPQKFISTNYTVEGDYSSASYLLGAIAVLGGKITVKNLFKDSKQGDKLILDILDKMGCHIEIENDYVTLSSTGDLIGIEIDLHNAPDLLPTITALSALAKGKTLIKGVKHARYKETDRIAKCAEELSKLGCIIKENEDGMEIFSGIDLKNSVSNRVTSHNDHRLAMAFSLIGLKHEIVIEKGEVFNVSFPNYIEAMAEIGVEIGLFDDFCI</sequence>
<organism evidence="9">
    <name type="scientific">bioreactor metagenome</name>
    <dbReference type="NCBI Taxonomy" id="1076179"/>
    <lineage>
        <taxon>unclassified sequences</taxon>
        <taxon>metagenomes</taxon>
        <taxon>ecological metagenomes</taxon>
    </lineage>
</organism>
<evidence type="ECO:0000259" key="8">
    <source>
        <dbReference type="Pfam" id="PF00275"/>
    </source>
</evidence>
<dbReference type="PROSITE" id="PS00104">
    <property type="entry name" value="EPSP_SYNTHASE_1"/>
    <property type="match status" value="1"/>
</dbReference>
<keyword evidence="4" id="KW-0028">Amino-acid biosynthesis</keyword>
<dbReference type="PIRSF" id="PIRSF000505">
    <property type="entry name" value="EPSPS"/>
    <property type="match status" value="1"/>
</dbReference>
<dbReference type="InterPro" id="IPR013792">
    <property type="entry name" value="RNA3'P_cycl/enolpyr_Trfase_a/b"/>
</dbReference>
<dbReference type="GO" id="GO:0009073">
    <property type="term" value="P:aromatic amino acid family biosynthetic process"/>
    <property type="evidence" value="ECO:0007669"/>
    <property type="project" value="UniProtKB-KW"/>
</dbReference>
<gene>
    <name evidence="9" type="primary">aroA_4</name>
    <name evidence="9" type="ORF">SDC9_08560</name>
</gene>
<accession>A0A644T7Z0</accession>
<dbReference type="HAMAP" id="MF_00210">
    <property type="entry name" value="EPSP_synth"/>
    <property type="match status" value="1"/>
</dbReference>
<dbReference type="PANTHER" id="PTHR21090">
    <property type="entry name" value="AROM/DEHYDROQUINATE SYNTHASE"/>
    <property type="match status" value="1"/>
</dbReference>
<dbReference type="GO" id="GO:0009423">
    <property type="term" value="P:chorismate biosynthetic process"/>
    <property type="evidence" value="ECO:0007669"/>
    <property type="project" value="UniProtKB-UniPathway"/>
</dbReference>
<comment type="similarity">
    <text evidence="2">Belongs to the EPSP synthase family.</text>
</comment>
<dbReference type="GO" id="GO:0008652">
    <property type="term" value="P:amino acid biosynthetic process"/>
    <property type="evidence" value="ECO:0007669"/>
    <property type="project" value="UniProtKB-KW"/>
</dbReference>
<dbReference type="InterPro" id="IPR023193">
    <property type="entry name" value="EPSP_synthase_CS"/>
</dbReference>
<comment type="pathway">
    <text evidence="1">Metabolic intermediate biosynthesis; chorismate biosynthesis; chorismate from D-erythrose 4-phosphate and phosphoenolpyruvate: step 6/7.</text>
</comment>
<evidence type="ECO:0000313" key="9">
    <source>
        <dbReference type="EMBL" id="MPL62940.1"/>
    </source>
</evidence>
<evidence type="ECO:0000256" key="1">
    <source>
        <dbReference type="ARBA" id="ARBA00004811"/>
    </source>
</evidence>
<dbReference type="AlphaFoldDB" id="A0A644T7Z0"/>
<evidence type="ECO:0000256" key="3">
    <source>
        <dbReference type="ARBA" id="ARBA00012450"/>
    </source>
</evidence>
<evidence type="ECO:0000256" key="4">
    <source>
        <dbReference type="ARBA" id="ARBA00022605"/>
    </source>
</evidence>
<keyword evidence="6" id="KW-0057">Aromatic amino acid biosynthesis</keyword>
<comment type="caution">
    <text evidence="9">The sequence shown here is derived from an EMBL/GenBank/DDBJ whole genome shotgun (WGS) entry which is preliminary data.</text>
</comment>
<dbReference type="GO" id="GO:0003866">
    <property type="term" value="F:3-phosphoshikimate 1-carboxyvinyltransferase activity"/>
    <property type="evidence" value="ECO:0007669"/>
    <property type="project" value="UniProtKB-EC"/>
</dbReference>
<dbReference type="Pfam" id="PF00275">
    <property type="entry name" value="EPSP_synthase"/>
    <property type="match status" value="1"/>
</dbReference>
<dbReference type="SUPFAM" id="SSF55205">
    <property type="entry name" value="EPT/RTPC-like"/>
    <property type="match status" value="1"/>
</dbReference>
<dbReference type="NCBIfam" id="TIGR01356">
    <property type="entry name" value="aroA"/>
    <property type="match status" value="1"/>
</dbReference>
<evidence type="ECO:0000256" key="5">
    <source>
        <dbReference type="ARBA" id="ARBA00022679"/>
    </source>
</evidence>
<comment type="catalytic activity">
    <reaction evidence="7">
        <text>3-phosphoshikimate + phosphoenolpyruvate = 5-O-(1-carboxyvinyl)-3-phosphoshikimate + phosphate</text>
        <dbReference type="Rhea" id="RHEA:21256"/>
        <dbReference type="ChEBI" id="CHEBI:43474"/>
        <dbReference type="ChEBI" id="CHEBI:57701"/>
        <dbReference type="ChEBI" id="CHEBI:58702"/>
        <dbReference type="ChEBI" id="CHEBI:145989"/>
        <dbReference type="EC" id="2.5.1.19"/>
    </reaction>
    <physiologicalReaction direction="left-to-right" evidence="7">
        <dbReference type="Rhea" id="RHEA:21257"/>
    </physiologicalReaction>
</comment>
<dbReference type="PANTHER" id="PTHR21090:SF5">
    <property type="entry name" value="PENTAFUNCTIONAL AROM POLYPEPTIDE"/>
    <property type="match status" value="1"/>
</dbReference>
<dbReference type="EC" id="2.5.1.19" evidence="3"/>